<evidence type="ECO:0000313" key="1">
    <source>
        <dbReference type="EMBL" id="SET88066.1"/>
    </source>
</evidence>
<keyword evidence="2" id="KW-1185">Reference proteome</keyword>
<proteinExistence type="predicted"/>
<dbReference type="Proteomes" id="UP000198508">
    <property type="component" value="Unassembled WGS sequence"/>
</dbReference>
<organism evidence="1 2">
    <name type="scientific">Enterocloster lavalensis</name>
    <dbReference type="NCBI Taxonomy" id="460384"/>
    <lineage>
        <taxon>Bacteria</taxon>
        <taxon>Bacillati</taxon>
        <taxon>Bacillota</taxon>
        <taxon>Clostridia</taxon>
        <taxon>Lachnospirales</taxon>
        <taxon>Lachnospiraceae</taxon>
        <taxon>Enterocloster</taxon>
    </lineage>
</organism>
<name>A0A1I0HVI6_9FIRM</name>
<dbReference type="RefSeq" id="WP_092366011.1">
    <property type="nucleotide sequence ID" value="NZ_FOIM01000018.1"/>
</dbReference>
<sequence>MTKMGHYLKLLNDMYACLKILGKKYKEARFHPVFLANCNYALEELSNPYNVKLHQLGELNKDRVIALIEFPGLWIKTAGFFALFNRTLCALSFCDRLNLTPIIENWANCAYEEPIPVNGTKYVFEYYFESLTDISREQANKSFNVIKPTNLNMDLVLLEYKVDKWYAPSTSYIKHMGEIWKKYIRLNEKVSNQMTSDIEGVLKDRRTLGVHFRGTDFKLNVNNHPVSISEEDYFYYIDEALDTGGFDQIFLATDDLLALKCFCQRYKNVVYYNDVYRANGNTSVAYSTDNRSLHKYRLGYEVIRDALTLGCCSGLIAGASQVNIASRIYKSSKQEDFVYFKLIDKGINKNSLEWIDYYQKHIDKDTLNGH</sequence>
<dbReference type="Gene3D" id="3.40.50.11350">
    <property type="match status" value="1"/>
</dbReference>
<gene>
    <name evidence="1" type="ORF">SAMN05216313_11810</name>
</gene>
<evidence type="ECO:0000313" key="2">
    <source>
        <dbReference type="Proteomes" id="UP000198508"/>
    </source>
</evidence>
<reference evidence="2" key="1">
    <citation type="submission" date="2016-10" db="EMBL/GenBank/DDBJ databases">
        <authorList>
            <person name="Varghese N."/>
            <person name="Submissions S."/>
        </authorList>
    </citation>
    <scope>NUCLEOTIDE SEQUENCE [LARGE SCALE GENOMIC DNA]</scope>
    <source>
        <strain evidence="2">NLAE-zl-G277</strain>
    </source>
</reference>
<dbReference type="EMBL" id="FOIM01000018">
    <property type="protein sequence ID" value="SET88066.1"/>
    <property type="molecule type" value="Genomic_DNA"/>
</dbReference>
<accession>A0A1I0HVI6</accession>
<dbReference type="AlphaFoldDB" id="A0A1I0HVI6"/>
<protein>
    <submittedName>
        <fullName evidence="1">Uncharacterized protein</fullName>
    </submittedName>
</protein>
<dbReference type="STRING" id="460384.SAMN05216313_11810"/>